<evidence type="ECO:0000256" key="4">
    <source>
        <dbReference type="ARBA" id="ARBA00022723"/>
    </source>
</evidence>
<comment type="caution">
    <text evidence="9">The sequence shown here is derived from an EMBL/GenBank/DDBJ whole genome shotgun (WGS) entry which is preliminary data.</text>
</comment>
<evidence type="ECO:0000313" key="9">
    <source>
        <dbReference type="EMBL" id="KAJ2891825.1"/>
    </source>
</evidence>
<keyword evidence="6" id="KW-0408">Iron</keyword>
<comment type="cofactor">
    <cofactor evidence="1">
        <name>pyridoxal 5'-phosphate</name>
        <dbReference type="ChEBI" id="CHEBI:597326"/>
    </cofactor>
</comment>
<gene>
    <name evidence="9" type="ORF">MKZ38_010673</name>
</gene>
<evidence type="ECO:0000256" key="6">
    <source>
        <dbReference type="ARBA" id="ARBA00023004"/>
    </source>
</evidence>
<protein>
    <submittedName>
        <fullName evidence="9">L-lysine 2,3-aminomutase</fullName>
    </submittedName>
</protein>
<evidence type="ECO:0000256" key="1">
    <source>
        <dbReference type="ARBA" id="ARBA00001933"/>
    </source>
</evidence>
<sequence>MLSSLVRNRSVRIVTESLRPSASITVRGVAASTAQHAPASAVAVSASSSPHNPSIGNPDPQTTDAKLAPTSGHPVYVPGAPDGFSSSSPWAKYGPGYQFWKNIPSLADVTEEQFLSHAWNQSHTVDGKLGLERLLEENIRVSHVPIEGGNFLTKQEFIEDMVEGMSNANMAVRMSPYIVSRVNWDDPAKDPVLRQYTLRKSLLLPDHPKANRDSLDEKSDSKIPNLVHRYPDKVLFLVTMICPAFCNYCTRARAVGWETEAFSKEKIKSGWRHWTKALEYVRQHPDVTDVVVSGGDCFYLPPESIQGNPDGKRPEEKIGLARSLLDIPHVRRIRFATKGLAVAPARFIDRNDPWTNSLIWASNYAKDLGKTVALHTHFNHPSEFTWMSAEASQRLNRAGLLVRNQSVLLRGVNDTVETMSTLIRVLADNNVIPYYVYQCDMLPHIEHFRTDLNTNLHIAHETTGSIAGFSQPKFVVDLPGGGGKRPIQEYLTYDRATGRSTFTAPAITSEGKSGKVYEYWDPVHFRPNENLSSDR</sequence>
<evidence type="ECO:0000256" key="7">
    <source>
        <dbReference type="ARBA" id="ARBA00023014"/>
    </source>
</evidence>
<dbReference type="Proteomes" id="UP001201980">
    <property type="component" value="Unassembled WGS sequence"/>
</dbReference>
<dbReference type="InterPro" id="IPR007197">
    <property type="entry name" value="rSAM"/>
</dbReference>
<evidence type="ECO:0000256" key="3">
    <source>
        <dbReference type="ARBA" id="ARBA00022691"/>
    </source>
</evidence>
<keyword evidence="10" id="KW-1185">Reference proteome</keyword>
<dbReference type="PANTHER" id="PTHR30538:SF0">
    <property type="entry name" value="L-LYSINE 2,3-AMINOMUTASE AQ_1632-RELATED"/>
    <property type="match status" value="1"/>
</dbReference>
<reference evidence="9" key="1">
    <citation type="submission" date="2022-07" db="EMBL/GenBank/DDBJ databases">
        <title>Draft genome sequence of Zalerion maritima ATCC 34329, a (micro)plastics degrading marine fungus.</title>
        <authorList>
            <person name="Paco A."/>
            <person name="Goncalves M.F.M."/>
            <person name="Rocha-Santos T.A.P."/>
            <person name="Alves A."/>
        </authorList>
    </citation>
    <scope>NUCLEOTIDE SEQUENCE</scope>
    <source>
        <strain evidence="9">ATCC 34329</strain>
    </source>
</reference>
<keyword evidence="3" id="KW-0949">S-adenosyl-L-methionine</keyword>
<keyword evidence="7" id="KW-0411">Iron-sulfur</keyword>
<feature type="region of interest" description="Disordered" evidence="8">
    <location>
        <begin position="41"/>
        <end position="66"/>
    </location>
</feature>
<keyword evidence="2" id="KW-0004">4Fe-4S</keyword>
<dbReference type="AlphaFoldDB" id="A0AAD5RFJ5"/>
<organism evidence="9 10">
    <name type="scientific">Zalerion maritima</name>
    <dbReference type="NCBI Taxonomy" id="339359"/>
    <lineage>
        <taxon>Eukaryota</taxon>
        <taxon>Fungi</taxon>
        <taxon>Dikarya</taxon>
        <taxon>Ascomycota</taxon>
        <taxon>Pezizomycotina</taxon>
        <taxon>Sordariomycetes</taxon>
        <taxon>Lulworthiomycetidae</taxon>
        <taxon>Lulworthiales</taxon>
        <taxon>Lulworthiaceae</taxon>
        <taxon>Zalerion</taxon>
    </lineage>
</organism>
<dbReference type="InterPro" id="IPR013785">
    <property type="entry name" value="Aldolase_TIM"/>
</dbReference>
<dbReference type="InterPro" id="IPR058240">
    <property type="entry name" value="rSAM_sf"/>
</dbReference>
<dbReference type="SFLD" id="SFLDG01070">
    <property type="entry name" value="PLP-dependent"/>
    <property type="match status" value="1"/>
</dbReference>
<dbReference type="InterPro" id="IPR003739">
    <property type="entry name" value="Lys_aminomutase/Glu_NH3_mut"/>
</dbReference>
<accession>A0AAD5RFJ5</accession>
<dbReference type="SUPFAM" id="SSF102114">
    <property type="entry name" value="Radical SAM enzymes"/>
    <property type="match status" value="1"/>
</dbReference>
<dbReference type="PANTHER" id="PTHR30538">
    <property type="entry name" value="LYSINE 2,3-AMINOMUTASE-RELATED"/>
    <property type="match status" value="1"/>
</dbReference>
<evidence type="ECO:0000313" key="10">
    <source>
        <dbReference type="Proteomes" id="UP001201980"/>
    </source>
</evidence>
<dbReference type="GO" id="GO:0051539">
    <property type="term" value="F:4 iron, 4 sulfur cluster binding"/>
    <property type="evidence" value="ECO:0007669"/>
    <property type="project" value="UniProtKB-KW"/>
</dbReference>
<dbReference type="SFLD" id="SFLDS00029">
    <property type="entry name" value="Radical_SAM"/>
    <property type="match status" value="1"/>
</dbReference>
<dbReference type="GO" id="GO:0003824">
    <property type="term" value="F:catalytic activity"/>
    <property type="evidence" value="ECO:0007669"/>
    <property type="project" value="InterPro"/>
</dbReference>
<feature type="compositionally biased region" description="Low complexity" evidence="8">
    <location>
        <begin position="41"/>
        <end position="54"/>
    </location>
</feature>
<dbReference type="EMBL" id="JAKWBI020000977">
    <property type="protein sequence ID" value="KAJ2891825.1"/>
    <property type="molecule type" value="Genomic_DNA"/>
</dbReference>
<evidence type="ECO:0000256" key="5">
    <source>
        <dbReference type="ARBA" id="ARBA00022898"/>
    </source>
</evidence>
<keyword evidence="5" id="KW-0663">Pyridoxal phosphate</keyword>
<dbReference type="NCBIfam" id="TIGR00238">
    <property type="entry name" value="KamA family radical SAM protein"/>
    <property type="match status" value="1"/>
</dbReference>
<evidence type="ECO:0000256" key="8">
    <source>
        <dbReference type="SAM" id="MobiDB-lite"/>
    </source>
</evidence>
<dbReference type="GO" id="GO:0046872">
    <property type="term" value="F:metal ion binding"/>
    <property type="evidence" value="ECO:0007669"/>
    <property type="project" value="UniProtKB-KW"/>
</dbReference>
<proteinExistence type="predicted"/>
<name>A0AAD5RFJ5_9PEZI</name>
<dbReference type="Gene3D" id="3.20.20.70">
    <property type="entry name" value="Aldolase class I"/>
    <property type="match status" value="1"/>
</dbReference>
<keyword evidence="4" id="KW-0479">Metal-binding</keyword>
<evidence type="ECO:0000256" key="2">
    <source>
        <dbReference type="ARBA" id="ARBA00022485"/>
    </source>
</evidence>